<dbReference type="InterPro" id="IPR023299">
    <property type="entry name" value="ATPase_P-typ_cyto_dom_N"/>
</dbReference>
<keyword evidence="7" id="KW-1278">Translocase</keyword>
<evidence type="ECO:0000256" key="11">
    <source>
        <dbReference type="SAM" id="MobiDB-lite"/>
    </source>
</evidence>
<dbReference type="PANTHER" id="PTHR43520">
    <property type="entry name" value="ATP7, ISOFORM B"/>
    <property type="match status" value="1"/>
</dbReference>
<dbReference type="CDD" id="cd00371">
    <property type="entry name" value="HMA"/>
    <property type="match status" value="1"/>
</dbReference>
<dbReference type="GO" id="GO:0016020">
    <property type="term" value="C:membrane"/>
    <property type="evidence" value="ECO:0007669"/>
    <property type="project" value="UniProtKB-SubCell"/>
</dbReference>
<feature type="compositionally biased region" description="Basic and acidic residues" evidence="11">
    <location>
        <begin position="1"/>
        <end position="10"/>
    </location>
</feature>
<dbReference type="Pfam" id="PF00702">
    <property type="entry name" value="Hydrolase"/>
    <property type="match status" value="1"/>
</dbReference>
<comment type="similarity">
    <text evidence="2 10">Belongs to the cation transport ATPase (P-type) (TC 3.A.3) family. Type IB subfamily.</text>
</comment>
<sequence>MSRRCSDKGGKLNCDGQAGESGSLFNANTVDQSSNSKASPGNKTSASTRIDWCQAINDIAGSERLICNCDKDKVSVCGKRIDSSGICLTQRPATDITSECFSKASTAKFAPVQPSCGLTKTHRAITSATESSTESARCSVKGPKPATIVDGTSHVKTNCCAKNQDCAPSKPDTGAAKEGSCSKEDSQFAIGFEVAPVNVDCRSKQHSKPSMVITSDTAAVSRSDSHIEKEADADLAKAVGCSDDNSVINAKLSCCDNEKDYTTDTGGDAGDEDRKADGSSAKGEASTEKGLDGKANTPSPASLRTLCLQVKGMDCASCTGKVNRALSMLSSVHQSNFDYFAAKVTLLYDPELIGPEAISRYIARATGFEITPSTAFGSAKDDGKKVHSFPVKFGVKPDPEALEANGITMTKNKGYCILSFTMDPRSAIDLLKEYQPSLLPWREAMDLSDGVQQDLVRACIKSIASSICVVPVLVFAWADLDHRKRNIYNGLSLGITSIIMLLCQSIFASSVRSILYLRQVDTSLLVSVSTIVAYVYSFCAYGFQLGGIEFGEPFFETPALLLTLVLVGHAVQAFARKSSGSAIRALQNLQIDQAILVQVDGTTEPVDIRLLQYGDIIRVHKDEAVGTDGIVVKGESWADESSASGESVPVPKRVGNNLIAGSIVVGPELDFQVTRLVHENFLSRLQNLVSDAQQSRSSVQDLADRTAAVILPVSVVSACIAFIAWSVVGRFVRKESPQDSAVSGLTYFIAVLVVACPCALVLVIPLVTAVVMQIGLRNGVVFRSNESLWASRHVDVVAFDKTGTLTQGQLAVVDSFLVDRALNLIAALVQNQPHPVAKAVSEWLVNQESSKITHLGLEVENVPGQGMQATYQGFELRGGSKSFVDESGEVVERKREALGQLAGYTMFYVTLGGTLIAYFALQDQPRTEAFDLVRQLQNMGKDVIVLSGDLPGPVSELSRQLGIPSDKAYAQQSPTQKLQAICRLQQQGRKVCYIGDGSNDSPALAQADAAFAISGGTEAAKGAAGAVIFANDIQTSILSALRLAQLSRFHVIIGLAWSITYNIFALLLASGAFVKVRIPPAYAGLGEVVSVLPVVAIAFGVNLTWQYKFLV</sequence>
<dbReference type="GO" id="GO:0055070">
    <property type="term" value="P:copper ion homeostasis"/>
    <property type="evidence" value="ECO:0007669"/>
    <property type="project" value="TreeGrafter"/>
</dbReference>
<dbReference type="EMBL" id="BLZA01000046">
    <property type="protein sequence ID" value="GHJ89546.1"/>
    <property type="molecule type" value="Genomic_DNA"/>
</dbReference>
<dbReference type="OrthoDB" id="432719at2759"/>
<feature type="transmembrane region" description="Helical" evidence="10">
    <location>
        <begin position="490"/>
        <end position="511"/>
    </location>
</feature>
<evidence type="ECO:0000313" key="13">
    <source>
        <dbReference type="EMBL" id="GHJ89546.1"/>
    </source>
</evidence>
<dbReference type="Pfam" id="PF00403">
    <property type="entry name" value="HMA"/>
    <property type="match status" value="1"/>
</dbReference>
<evidence type="ECO:0000256" key="10">
    <source>
        <dbReference type="RuleBase" id="RU362081"/>
    </source>
</evidence>
<dbReference type="AlphaFoldDB" id="A0A8H3YJI0"/>
<evidence type="ECO:0000259" key="12">
    <source>
        <dbReference type="PROSITE" id="PS50846"/>
    </source>
</evidence>
<dbReference type="InterPro" id="IPR027256">
    <property type="entry name" value="P-typ_ATPase_IB"/>
</dbReference>
<keyword evidence="3 10" id="KW-0812">Transmembrane</keyword>
<organism evidence="13 14">
    <name type="scientific">Naganishia liquefaciens</name>
    <dbReference type="NCBI Taxonomy" id="104408"/>
    <lineage>
        <taxon>Eukaryota</taxon>
        <taxon>Fungi</taxon>
        <taxon>Dikarya</taxon>
        <taxon>Basidiomycota</taxon>
        <taxon>Agaricomycotina</taxon>
        <taxon>Tremellomycetes</taxon>
        <taxon>Filobasidiales</taxon>
        <taxon>Filobasidiaceae</taxon>
        <taxon>Naganishia</taxon>
    </lineage>
</organism>
<dbReference type="InterPro" id="IPR023214">
    <property type="entry name" value="HAD_sf"/>
</dbReference>
<gene>
    <name evidence="13" type="ORF">NliqN6_5948</name>
</gene>
<evidence type="ECO:0000256" key="4">
    <source>
        <dbReference type="ARBA" id="ARBA00022723"/>
    </source>
</evidence>
<keyword evidence="9 10" id="KW-0472">Membrane</keyword>
<evidence type="ECO:0000256" key="2">
    <source>
        <dbReference type="ARBA" id="ARBA00006024"/>
    </source>
</evidence>
<feature type="domain" description="HMA" evidence="12">
    <location>
        <begin position="304"/>
        <end position="371"/>
    </location>
</feature>
<feature type="region of interest" description="Disordered" evidence="11">
    <location>
        <begin position="263"/>
        <end position="297"/>
    </location>
</feature>
<keyword evidence="5 10" id="KW-0547">Nucleotide-binding</keyword>
<dbReference type="Gene3D" id="3.40.1110.10">
    <property type="entry name" value="Calcium-transporting ATPase, cytoplasmic domain N"/>
    <property type="match status" value="1"/>
</dbReference>
<dbReference type="PROSITE" id="PS00154">
    <property type="entry name" value="ATPASE_E1_E2"/>
    <property type="match status" value="1"/>
</dbReference>
<evidence type="ECO:0000313" key="14">
    <source>
        <dbReference type="Proteomes" id="UP000620104"/>
    </source>
</evidence>
<evidence type="ECO:0000256" key="6">
    <source>
        <dbReference type="ARBA" id="ARBA00022840"/>
    </source>
</evidence>
<feature type="region of interest" description="Disordered" evidence="11">
    <location>
        <begin position="25"/>
        <end position="45"/>
    </location>
</feature>
<keyword evidence="14" id="KW-1185">Reference proteome</keyword>
<evidence type="ECO:0000256" key="9">
    <source>
        <dbReference type="ARBA" id="ARBA00023136"/>
    </source>
</evidence>
<feature type="transmembrane region" description="Helical" evidence="10">
    <location>
        <begin position="523"/>
        <end position="543"/>
    </location>
</feature>
<dbReference type="GO" id="GO:0012505">
    <property type="term" value="C:endomembrane system"/>
    <property type="evidence" value="ECO:0007669"/>
    <property type="project" value="UniProtKB-SubCell"/>
</dbReference>
<evidence type="ECO:0000256" key="7">
    <source>
        <dbReference type="ARBA" id="ARBA00022967"/>
    </source>
</evidence>
<dbReference type="PANTHER" id="PTHR43520:SF8">
    <property type="entry name" value="P-TYPE CU(+) TRANSPORTER"/>
    <property type="match status" value="1"/>
</dbReference>
<evidence type="ECO:0000256" key="3">
    <source>
        <dbReference type="ARBA" id="ARBA00022692"/>
    </source>
</evidence>
<dbReference type="Gene3D" id="3.40.50.1000">
    <property type="entry name" value="HAD superfamily/HAD-like"/>
    <property type="match status" value="1"/>
</dbReference>
<accession>A0A8H3YJI0</accession>
<dbReference type="SUPFAM" id="SSF81665">
    <property type="entry name" value="Calcium ATPase, transmembrane domain M"/>
    <property type="match status" value="1"/>
</dbReference>
<dbReference type="InterPro" id="IPR023298">
    <property type="entry name" value="ATPase_P-typ_TM_dom_sf"/>
</dbReference>
<dbReference type="SUPFAM" id="SSF55008">
    <property type="entry name" value="HMA, heavy metal-associated domain"/>
    <property type="match status" value="1"/>
</dbReference>
<feature type="transmembrane region" description="Helical" evidence="10">
    <location>
        <begin position="747"/>
        <end position="774"/>
    </location>
</feature>
<reference evidence="13" key="1">
    <citation type="submission" date="2020-07" db="EMBL/GenBank/DDBJ databases">
        <title>Draft Genome Sequence of a Deep-Sea Yeast, Naganishia (Cryptococcus) liquefaciens strain N6.</title>
        <authorList>
            <person name="Han Y.W."/>
            <person name="Kajitani R."/>
            <person name="Morimoto H."/>
            <person name="Parhat M."/>
            <person name="Tsubouchi H."/>
            <person name="Bakenova O."/>
            <person name="Ogata M."/>
            <person name="Argunhan B."/>
            <person name="Aoki R."/>
            <person name="Kajiwara S."/>
            <person name="Itoh T."/>
            <person name="Iwasaki H."/>
        </authorList>
    </citation>
    <scope>NUCLEOTIDE SEQUENCE</scope>
    <source>
        <strain evidence="13">N6</strain>
    </source>
</reference>
<protein>
    <recommendedName>
        <fullName evidence="12">HMA domain-containing protein</fullName>
    </recommendedName>
</protein>
<dbReference type="SUPFAM" id="SSF81653">
    <property type="entry name" value="Calcium ATPase, transduction domain A"/>
    <property type="match status" value="1"/>
</dbReference>
<dbReference type="InterPro" id="IPR036412">
    <property type="entry name" value="HAD-like_sf"/>
</dbReference>
<evidence type="ECO:0000256" key="1">
    <source>
        <dbReference type="ARBA" id="ARBA00004127"/>
    </source>
</evidence>
<dbReference type="PROSITE" id="PS50846">
    <property type="entry name" value="HMA_2"/>
    <property type="match status" value="1"/>
</dbReference>
<feature type="region of interest" description="Disordered" evidence="11">
    <location>
        <begin position="1"/>
        <end position="20"/>
    </location>
</feature>
<feature type="transmembrane region" description="Helical" evidence="10">
    <location>
        <begin position="706"/>
        <end position="727"/>
    </location>
</feature>
<proteinExistence type="inferred from homology"/>
<keyword evidence="6 10" id="KW-0067">ATP-binding</keyword>
<keyword evidence="4 10" id="KW-0479">Metal-binding</keyword>
<dbReference type="InterPro" id="IPR008250">
    <property type="entry name" value="ATPase_P-typ_transduc_dom_A_sf"/>
</dbReference>
<dbReference type="InterPro" id="IPR018303">
    <property type="entry name" value="ATPase_P-typ_P_site"/>
</dbReference>
<feature type="transmembrane region" description="Helical" evidence="10">
    <location>
        <begin position="1049"/>
        <end position="1069"/>
    </location>
</feature>
<dbReference type="InterPro" id="IPR059000">
    <property type="entry name" value="ATPase_P-type_domA"/>
</dbReference>
<keyword evidence="8 10" id="KW-1133">Transmembrane helix</keyword>
<evidence type="ECO:0000256" key="5">
    <source>
        <dbReference type="ARBA" id="ARBA00022741"/>
    </source>
</evidence>
<dbReference type="GO" id="GO:0005524">
    <property type="term" value="F:ATP binding"/>
    <property type="evidence" value="ECO:0007669"/>
    <property type="project" value="UniProtKB-UniRule"/>
</dbReference>
<dbReference type="PRINTS" id="PR00119">
    <property type="entry name" value="CATATPASE"/>
</dbReference>
<dbReference type="InterPro" id="IPR001757">
    <property type="entry name" value="P_typ_ATPase"/>
</dbReference>
<dbReference type="Gene3D" id="2.70.150.10">
    <property type="entry name" value="Calcium-transporting ATPase, cytoplasmic transduction domain A"/>
    <property type="match status" value="1"/>
</dbReference>
<name>A0A8H3YJI0_9TREE</name>
<evidence type="ECO:0000256" key="8">
    <source>
        <dbReference type="ARBA" id="ARBA00022989"/>
    </source>
</evidence>
<dbReference type="Gene3D" id="3.30.70.100">
    <property type="match status" value="1"/>
</dbReference>
<dbReference type="Proteomes" id="UP000620104">
    <property type="component" value="Unassembled WGS sequence"/>
</dbReference>
<comment type="caution">
    <text evidence="13">The sequence shown here is derived from an EMBL/GenBank/DDBJ whole genome shotgun (WGS) entry which is preliminary data.</text>
</comment>
<dbReference type="GO" id="GO:0016887">
    <property type="term" value="F:ATP hydrolysis activity"/>
    <property type="evidence" value="ECO:0007669"/>
    <property type="project" value="InterPro"/>
</dbReference>
<dbReference type="NCBIfam" id="TIGR01525">
    <property type="entry name" value="ATPase-IB_hvy"/>
    <property type="match status" value="1"/>
</dbReference>
<feature type="transmembrane region" description="Helical" evidence="10">
    <location>
        <begin position="1081"/>
        <end position="1105"/>
    </location>
</feature>
<dbReference type="GO" id="GO:0043682">
    <property type="term" value="F:P-type divalent copper transporter activity"/>
    <property type="evidence" value="ECO:0007669"/>
    <property type="project" value="TreeGrafter"/>
</dbReference>
<dbReference type="Pfam" id="PF00122">
    <property type="entry name" value="E1-E2_ATPase"/>
    <property type="match status" value="1"/>
</dbReference>
<dbReference type="InterPro" id="IPR006121">
    <property type="entry name" value="HMA_dom"/>
</dbReference>
<dbReference type="SUPFAM" id="SSF56784">
    <property type="entry name" value="HAD-like"/>
    <property type="match status" value="1"/>
</dbReference>
<comment type="subcellular location">
    <subcellularLocation>
        <location evidence="1">Endomembrane system</location>
        <topology evidence="1">Multi-pass membrane protein</topology>
    </subcellularLocation>
    <subcellularLocation>
        <location evidence="10">Membrane</location>
    </subcellularLocation>
</comment>
<feature type="transmembrane region" description="Helical" evidence="10">
    <location>
        <begin position="555"/>
        <end position="575"/>
    </location>
</feature>
<dbReference type="GO" id="GO:0005507">
    <property type="term" value="F:copper ion binding"/>
    <property type="evidence" value="ECO:0007669"/>
    <property type="project" value="TreeGrafter"/>
</dbReference>
<dbReference type="InterPro" id="IPR036163">
    <property type="entry name" value="HMA_dom_sf"/>
</dbReference>
<dbReference type="NCBIfam" id="TIGR01494">
    <property type="entry name" value="ATPase_P-type"/>
    <property type="match status" value="1"/>
</dbReference>